<protein>
    <submittedName>
        <fullName evidence="1">Uncharacterized protein</fullName>
    </submittedName>
</protein>
<keyword evidence="2" id="KW-1185">Reference proteome</keyword>
<proteinExistence type="predicted"/>
<comment type="caution">
    <text evidence="1">The sequence shown here is derived from an EMBL/GenBank/DDBJ whole genome shotgun (WGS) entry which is preliminary data.</text>
</comment>
<dbReference type="EMBL" id="JAHYIQ010000005">
    <property type="protein sequence ID" value="KAK1132348.1"/>
    <property type="molecule type" value="Genomic_DNA"/>
</dbReference>
<gene>
    <name evidence="1" type="ORF">K0M31_016456</name>
</gene>
<reference evidence="1" key="1">
    <citation type="submission" date="2021-10" db="EMBL/GenBank/DDBJ databases">
        <title>Melipona bicolor Genome sequencing and assembly.</title>
        <authorList>
            <person name="Araujo N.S."/>
            <person name="Arias M.C."/>
        </authorList>
    </citation>
    <scope>NUCLEOTIDE SEQUENCE</scope>
    <source>
        <strain evidence="1">USP_2M_L1-L4_2017</strain>
        <tissue evidence="1">Whole body</tissue>
    </source>
</reference>
<evidence type="ECO:0000313" key="1">
    <source>
        <dbReference type="EMBL" id="KAK1132348.1"/>
    </source>
</evidence>
<accession>A0AA40G7X1</accession>
<name>A0AA40G7X1_9HYME</name>
<organism evidence="1 2">
    <name type="scientific">Melipona bicolor</name>
    <dbReference type="NCBI Taxonomy" id="60889"/>
    <lineage>
        <taxon>Eukaryota</taxon>
        <taxon>Metazoa</taxon>
        <taxon>Ecdysozoa</taxon>
        <taxon>Arthropoda</taxon>
        <taxon>Hexapoda</taxon>
        <taxon>Insecta</taxon>
        <taxon>Pterygota</taxon>
        <taxon>Neoptera</taxon>
        <taxon>Endopterygota</taxon>
        <taxon>Hymenoptera</taxon>
        <taxon>Apocrita</taxon>
        <taxon>Aculeata</taxon>
        <taxon>Apoidea</taxon>
        <taxon>Anthophila</taxon>
        <taxon>Apidae</taxon>
        <taxon>Melipona</taxon>
    </lineage>
</organism>
<dbReference type="AlphaFoldDB" id="A0AA40G7X1"/>
<dbReference type="Proteomes" id="UP001177670">
    <property type="component" value="Unassembled WGS sequence"/>
</dbReference>
<evidence type="ECO:0000313" key="2">
    <source>
        <dbReference type="Proteomes" id="UP001177670"/>
    </source>
</evidence>
<sequence length="109" mass="12755">MDCRSLFVERLSRRNFQTPKLFSYRLIGRFKGKIEFFPGRETPEEFVSALQSPPNLGDGERILKRRQVEFLQPRGEINETRRCKLLALGSTDQVDRTVVSTLCYRSRTL</sequence>